<dbReference type="PROSITE" id="PS50893">
    <property type="entry name" value="ABC_TRANSPORTER_2"/>
    <property type="match status" value="1"/>
</dbReference>
<evidence type="ECO:0000313" key="6">
    <source>
        <dbReference type="EMBL" id="GGC19458.1"/>
    </source>
</evidence>
<keyword evidence="7" id="KW-1185">Reference proteome</keyword>
<evidence type="ECO:0000313" key="7">
    <source>
        <dbReference type="Proteomes" id="UP000637769"/>
    </source>
</evidence>
<evidence type="ECO:0000259" key="5">
    <source>
        <dbReference type="PROSITE" id="PS50893"/>
    </source>
</evidence>
<dbReference type="EMBL" id="BMCH01000001">
    <property type="protein sequence ID" value="GGC19458.1"/>
    <property type="molecule type" value="Genomic_DNA"/>
</dbReference>
<dbReference type="SMART" id="SM00382">
    <property type="entry name" value="AAA"/>
    <property type="match status" value="1"/>
</dbReference>
<dbReference type="Pfam" id="PF00005">
    <property type="entry name" value="ABC_tran"/>
    <property type="match status" value="1"/>
</dbReference>
<evidence type="ECO:0000256" key="1">
    <source>
        <dbReference type="ARBA" id="ARBA00005417"/>
    </source>
</evidence>
<organism evidence="6 7">
    <name type="scientific">Asaia siamensis</name>
    <dbReference type="NCBI Taxonomy" id="110479"/>
    <lineage>
        <taxon>Bacteria</taxon>
        <taxon>Pseudomonadati</taxon>
        <taxon>Pseudomonadota</taxon>
        <taxon>Alphaproteobacteria</taxon>
        <taxon>Acetobacterales</taxon>
        <taxon>Acetobacteraceae</taxon>
        <taxon>Asaia</taxon>
    </lineage>
</organism>
<dbReference type="InterPro" id="IPR050683">
    <property type="entry name" value="Bact_Polysacc_Export_ATP-bd"/>
</dbReference>
<comment type="caution">
    <text evidence="6">The sequence shown here is derived from an EMBL/GenBank/DDBJ whole genome shotgun (WGS) entry which is preliminary data.</text>
</comment>
<evidence type="ECO:0000256" key="4">
    <source>
        <dbReference type="ARBA" id="ARBA00022840"/>
    </source>
</evidence>
<dbReference type="PANTHER" id="PTHR46743">
    <property type="entry name" value="TEICHOIC ACIDS EXPORT ATP-BINDING PROTEIN TAGH"/>
    <property type="match status" value="1"/>
</dbReference>
<dbReference type="RefSeq" id="WP_188424500.1">
    <property type="nucleotide sequence ID" value="NZ_BMCH01000001.1"/>
</dbReference>
<dbReference type="InterPro" id="IPR015860">
    <property type="entry name" value="ABC_transpr_TagH-like"/>
</dbReference>
<evidence type="ECO:0000256" key="3">
    <source>
        <dbReference type="ARBA" id="ARBA00022741"/>
    </source>
</evidence>
<comment type="similarity">
    <text evidence="1">Belongs to the ABC transporter superfamily.</text>
</comment>
<dbReference type="PANTHER" id="PTHR46743:SF2">
    <property type="entry name" value="TEICHOIC ACIDS EXPORT ATP-BINDING PROTEIN TAGH"/>
    <property type="match status" value="1"/>
</dbReference>
<evidence type="ECO:0000256" key="2">
    <source>
        <dbReference type="ARBA" id="ARBA00022448"/>
    </source>
</evidence>
<name>A0ABQ1L4L7_9PROT</name>
<reference evidence="7" key="1">
    <citation type="journal article" date="2019" name="Int. J. Syst. Evol. Microbiol.">
        <title>The Global Catalogue of Microorganisms (GCM) 10K type strain sequencing project: providing services to taxonomists for standard genome sequencing and annotation.</title>
        <authorList>
            <consortium name="The Broad Institute Genomics Platform"/>
            <consortium name="The Broad Institute Genome Sequencing Center for Infectious Disease"/>
            <person name="Wu L."/>
            <person name="Ma J."/>
        </authorList>
    </citation>
    <scope>NUCLEOTIDE SEQUENCE [LARGE SCALE GENOMIC DNA]</scope>
    <source>
        <strain evidence="7">CCM 7132</strain>
    </source>
</reference>
<dbReference type="InterPro" id="IPR003593">
    <property type="entry name" value="AAA+_ATPase"/>
</dbReference>
<keyword evidence="3" id="KW-0547">Nucleotide-binding</keyword>
<feature type="domain" description="ABC transporter" evidence="5">
    <location>
        <begin position="31"/>
        <end position="258"/>
    </location>
</feature>
<proteinExistence type="inferred from homology"/>
<sequence>MPLIRLIDYSLTYPMFHGSARSLKKSLFKGVRNKVADRKSAGGSIVSNSDTTVVLALSQLTLSIESGERVGLIGHNGAGKSTLLRALAGIYESSLGVLHVEGDLHALLSPQAGMNTDLTGRENIRLYARYIGLSDSATVELEADVEAFAELGAFLDLPVRLYSSGMAIRLGFGLATAPRPEVLLMDEWFMAGDSHFQEKARERLTRLIEHVRILVITSHSLPILRQWCTRIIWMEGGRIRMDGPPDLVIDAYKAVNHG</sequence>
<dbReference type="Proteomes" id="UP000637769">
    <property type="component" value="Unassembled WGS sequence"/>
</dbReference>
<dbReference type="InterPro" id="IPR003439">
    <property type="entry name" value="ABC_transporter-like_ATP-bd"/>
</dbReference>
<dbReference type="InterPro" id="IPR027417">
    <property type="entry name" value="P-loop_NTPase"/>
</dbReference>
<dbReference type="GO" id="GO:0005524">
    <property type="term" value="F:ATP binding"/>
    <property type="evidence" value="ECO:0007669"/>
    <property type="project" value="UniProtKB-KW"/>
</dbReference>
<dbReference type="CDD" id="cd03220">
    <property type="entry name" value="ABC_KpsT_Wzt"/>
    <property type="match status" value="1"/>
</dbReference>
<accession>A0ABQ1L4L7</accession>
<protein>
    <submittedName>
        <fullName evidence="6">Sugar ABC transporter ATP-binding protein</fullName>
    </submittedName>
</protein>
<keyword evidence="4 6" id="KW-0067">ATP-binding</keyword>
<keyword evidence="2" id="KW-0813">Transport</keyword>
<gene>
    <name evidence="6" type="primary">rfbA</name>
    <name evidence="6" type="ORF">GCM10007207_00800</name>
</gene>
<dbReference type="SUPFAM" id="SSF52540">
    <property type="entry name" value="P-loop containing nucleoside triphosphate hydrolases"/>
    <property type="match status" value="1"/>
</dbReference>
<dbReference type="Gene3D" id="3.40.50.300">
    <property type="entry name" value="P-loop containing nucleotide triphosphate hydrolases"/>
    <property type="match status" value="1"/>
</dbReference>